<evidence type="ECO:0000259" key="4">
    <source>
        <dbReference type="SMART" id="SM00827"/>
    </source>
</evidence>
<organism evidence="5">
    <name type="scientific">Tuwongella immobilis</name>
    <dbReference type="NCBI Taxonomy" id="692036"/>
    <lineage>
        <taxon>Bacteria</taxon>
        <taxon>Pseudomonadati</taxon>
        <taxon>Planctomycetota</taxon>
        <taxon>Planctomycetia</taxon>
        <taxon>Gemmatales</taxon>
        <taxon>Gemmataceae</taxon>
        <taxon>Tuwongella</taxon>
    </lineage>
</organism>
<gene>
    <name evidence="5" type="ORF">GMBLW1_48920</name>
</gene>
<dbReference type="InterPro" id="IPR016035">
    <property type="entry name" value="Acyl_Trfase/lysoPLipase"/>
</dbReference>
<proteinExistence type="inferred from homology"/>
<dbReference type="Pfam" id="PF00698">
    <property type="entry name" value="Acyl_transf_1"/>
    <property type="match status" value="1"/>
</dbReference>
<dbReference type="InterPro" id="IPR016036">
    <property type="entry name" value="Malonyl_transacylase_ACP-bd"/>
</dbReference>
<dbReference type="Proteomes" id="UP000464378">
    <property type="component" value="Chromosome"/>
</dbReference>
<keyword evidence="2" id="KW-0808">Transferase</keyword>
<dbReference type="InterPro" id="IPR014043">
    <property type="entry name" value="Acyl_transferase_dom"/>
</dbReference>
<dbReference type="InParanoid" id="A0A6C2YSF6"/>
<dbReference type="KEGG" id="tim:GMBLW1_48920"/>
<keyword evidence="2" id="KW-0012">Acyltransferase</keyword>
<dbReference type="SMART" id="SM00827">
    <property type="entry name" value="PKS_AT"/>
    <property type="match status" value="1"/>
</dbReference>
<dbReference type="PANTHER" id="PTHR47170:SF2">
    <property type="entry name" value="MALONYL-COA:ACP TRANSACYLASE (MAT) DOMAIN-CONTAINING PROTEIN"/>
    <property type="match status" value="1"/>
</dbReference>
<sequence length="301" mass="31801">MAKVAFVFPGQGAQSIGMGKALIESSPAAAACFEQANDILGYDLRQLCLEGPIERLNSTEISQPAIFVVSMAALAVLRETEPSAFTDRIAVAGLSLGEYTALAAAEAIPFADALRLVALRGKAMQAAADATPSGMLSILMLEEPVIAELVEAAKPKGFIAIANRLCPGNIVVSGQTAAIDEIERLATEKGARTVRLAVAGAFHTPLMKPADEQLAAALASMTIQTPVVPVWSNVDAKPHTDPAEIRQLLVSQVLHPVLWEASMRGLLELGVEKFYELGPGRVLAGLMKRIHRKADFTNIGA</sequence>
<evidence type="ECO:0000313" key="5">
    <source>
        <dbReference type="EMBL" id="VIP04301.1"/>
    </source>
</evidence>
<evidence type="ECO:0000256" key="1">
    <source>
        <dbReference type="ARBA" id="ARBA00018953"/>
    </source>
</evidence>
<dbReference type="NCBIfam" id="TIGR00128">
    <property type="entry name" value="fabD"/>
    <property type="match status" value="1"/>
</dbReference>
<comment type="similarity">
    <text evidence="2">Belongs to the fabD family.</text>
</comment>
<dbReference type="EMBL" id="LR593887">
    <property type="protein sequence ID" value="VTS05965.1"/>
    <property type="molecule type" value="Genomic_DNA"/>
</dbReference>
<dbReference type="Gene3D" id="3.30.70.250">
    <property type="entry name" value="Malonyl-CoA ACP transacylase, ACP-binding"/>
    <property type="match status" value="1"/>
</dbReference>
<dbReference type="SUPFAM" id="SSF55048">
    <property type="entry name" value="Probable ACP-binding domain of malonyl-CoA ACP transacylase"/>
    <property type="match status" value="1"/>
</dbReference>
<evidence type="ECO:0000256" key="3">
    <source>
        <dbReference type="PIRSR" id="PIRSR000446-1"/>
    </source>
</evidence>
<dbReference type="Gene3D" id="3.40.366.10">
    <property type="entry name" value="Malonyl-Coenzyme A Acyl Carrier Protein, domain 2"/>
    <property type="match status" value="1"/>
</dbReference>
<protein>
    <recommendedName>
        <fullName evidence="1 2">Malonyl CoA-acyl carrier protein transacylase</fullName>
        <ecNumber evidence="2">2.3.1.39</ecNumber>
    </recommendedName>
</protein>
<dbReference type="GO" id="GO:0004314">
    <property type="term" value="F:[acyl-carrier-protein] S-malonyltransferase activity"/>
    <property type="evidence" value="ECO:0007669"/>
    <property type="project" value="UniProtKB-EC"/>
</dbReference>
<name>A0A6C2YSF6_9BACT</name>
<dbReference type="InterPro" id="IPR001227">
    <property type="entry name" value="Ac_transferase_dom_sf"/>
</dbReference>
<dbReference type="EMBL" id="LR586016">
    <property type="protein sequence ID" value="VIP04301.1"/>
    <property type="molecule type" value="Genomic_DNA"/>
</dbReference>
<dbReference type="InterPro" id="IPR052760">
    <property type="entry name" value="Mitochondrial_malonyltrans"/>
</dbReference>
<dbReference type="AlphaFoldDB" id="A0A6C2YSF6"/>
<dbReference type="PIRSF" id="PIRSF000446">
    <property type="entry name" value="Mct"/>
    <property type="match status" value="1"/>
</dbReference>
<dbReference type="EC" id="2.3.1.39" evidence="2"/>
<evidence type="ECO:0000256" key="2">
    <source>
        <dbReference type="PIRNR" id="PIRNR000446"/>
    </source>
</evidence>
<evidence type="ECO:0000313" key="6">
    <source>
        <dbReference type="Proteomes" id="UP000464378"/>
    </source>
</evidence>
<feature type="active site" evidence="3">
    <location>
        <position position="95"/>
    </location>
</feature>
<reference evidence="5" key="1">
    <citation type="submission" date="2019-04" db="EMBL/GenBank/DDBJ databases">
        <authorList>
            <consortium name="Science for Life Laboratories"/>
        </authorList>
    </citation>
    <scope>NUCLEOTIDE SEQUENCE</scope>
    <source>
        <strain evidence="5">MBLW1</strain>
    </source>
</reference>
<dbReference type="InterPro" id="IPR004410">
    <property type="entry name" value="Malonyl_CoA-ACP_transAc_FabD"/>
</dbReference>
<dbReference type="RefSeq" id="WP_162659398.1">
    <property type="nucleotide sequence ID" value="NZ_LR593887.1"/>
</dbReference>
<feature type="active site" evidence="3">
    <location>
        <position position="203"/>
    </location>
</feature>
<dbReference type="InterPro" id="IPR024925">
    <property type="entry name" value="Malonyl_CoA-ACP_transAc"/>
</dbReference>
<comment type="catalytic activity">
    <reaction evidence="2">
        <text>holo-[ACP] + malonyl-CoA = malonyl-[ACP] + CoA</text>
        <dbReference type="Rhea" id="RHEA:41792"/>
        <dbReference type="Rhea" id="RHEA-COMP:9623"/>
        <dbReference type="Rhea" id="RHEA-COMP:9685"/>
        <dbReference type="ChEBI" id="CHEBI:57287"/>
        <dbReference type="ChEBI" id="CHEBI:57384"/>
        <dbReference type="ChEBI" id="CHEBI:64479"/>
        <dbReference type="ChEBI" id="CHEBI:78449"/>
        <dbReference type="EC" id="2.3.1.39"/>
    </reaction>
</comment>
<keyword evidence="6" id="KW-1185">Reference proteome</keyword>
<dbReference type="PANTHER" id="PTHR47170">
    <property type="entry name" value="MALONYL-COA ACP TRANSACYLASE, ACP-BINDING"/>
    <property type="match status" value="1"/>
</dbReference>
<accession>A0A6C2YSF6</accession>
<dbReference type="SUPFAM" id="SSF52151">
    <property type="entry name" value="FabD/lysophospholipase-like"/>
    <property type="match status" value="1"/>
</dbReference>
<feature type="domain" description="Malonyl-CoA:ACP transacylase (MAT)" evidence="4">
    <location>
        <begin position="7"/>
        <end position="300"/>
    </location>
</feature>
<dbReference type="FunCoup" id="A0A6C2YSF6">
    <property type="interactions" value="535"/>
</dbReference>